<gene>
    <name evidence="2" type="ORF">POCULU_LOCUS10922</name>
</gene>
<keyword evidence="3" id="KW-1185">Reference proteome</keyword>
<dbReference type="EMBL" id="CAJVPJ010006638">
    <property type="protein sequence ID" value="CAG8670101.1"/>
    <property type="molecule type" value="Genomic_DNA"/>
</dbReference>
<feature type="region of interest" description="Disordered" evidence="1">
    <location>
        <begin position="22"/>
        <end position="49"/>
    </location>
</feature>
<evidence type="ECO:0000313" key="2">
    <source>
        <dbReference type="EMBL" id="CAG8670101.1"/>
    </source>
</evidence>
<name>A0A9N9HAR3_9GLOM</name>
<reference evidence="2" key="1">
    <citation type="submission" date="2021-06" db="EMBL/GenBank/DDBJ databases">
        <authorList>
            <person name="Kallberg Y."/>
            <person name="Tangrot J."/>
            <person name="Rosling A."/>
        </authorList>
    </citation>
    <scope>NUCLEOTIDE SEQUENCE</scope>
    <source>
        <strain evidence="2">IA702</strain>
    </source>
</reference>
<evidence type="ECO:0000313" key="3">
    <source>
        <dbReference type="Proteomes" id="UP000789572"/>
    </source>
</evidence>
<dbReference type="Proteomes" id="UP000789572">
    <property type="component" value="Unassembled WGS sequence"/>
</dbReference>
<sequence>MAIINERPASVMQKIGEKLQQSLRPPARDVRCEGERDEHGMNANTESPDESSAKTIWALLAIVRMLIESGKIQRVVTCSDIQHAAFKGTMLTEKEKMPHILTRAPLAALANTIATITGCPSLVRSLSITSQQDLRSLQLTAAGAYDTFHGQWDIPINDASWITNSYDAGKNKAITFGAFFDMSRVEALMDSHGLQFAWR</sequence>
<feature type="non-terminal residue" evidence="2">
    <location>
        <position position="199"/>
    </location>
</feature>
<dbReference type="AlphaFoldDB" id="A0A9N9HAR3"/>
<feature type="compositionally biased region" description="Basic and acidic residues" evidence="1">
    <location>
        <begin position="26"/>
        <end position="40"/>
    </location>
</feature>
<accession>A0A9N9HAR3</accession>
<comment type="caution">
    <text evidence="2">The sequence shown here is derived from an EMBL/GenBank/DDBJ whole genome shotgun (WGS) entry which is preliminary data.</text>
</comment>
<evidence type="ECO:0000256" key="1">
    <source>
        <dbReference type="SAM" id="MobiDB-lite"/>
    </source>
</evidence>
<protein>
    <submittedName>
        <fullName evidence="2">286_t:CDS:1</fullName>
    </submittedName>
</protein>
<proteinExistence type="predicted"/>
<organism evidence="2 3">
    <name type="scientific">Paraglomus occultum</name>
    <dbReference type="NCBI Taxonomy" id="144539"/>
    <lineage>
        <taxon>Eukaryota</taxon>
        <taxon>Fungi</taxon>
        <taxon>Fungi incertae sedis</taxon>
        <taxon>Mucoromycota</taxon>
        <taxon>Glomeromycotina</taxon>
        <taxon>Glomeromycetes</taxon>
        <taxon>Paraglomerales</taxon>
        <taxon>Paraglomeraceae</taxon>
        <taxon>Paraglomus</taxon>
    </lineage>
</organism>
<dbReference type="OrthoDB" id="2424936at2759"/>